<proteinExistence type="predicted"/>
<accession>A0AAV9Q5G5</accession>
<dbReference type="Proteomes" id="UP001345827">
    <property type="component" value="Unassembled WGS sequence"/>
</dbReference>
<protein>
    <submittedName>
        <fullName evidence="2">Uncharacterized protein</fullName>
    </submittedName>
</protein>
<sequence length="1256" mass="139068">MILPALEGRAERPPDTCLDLNSRSGALSSWHSAVDLDLNLKLRRFAFSTEATSEPRLTRSAPDIDVVRLVHSGRDIMISQRDRFLRHARRHLGLPSLTKHLLQDDDDGGEKLADPGDIKLYSSNPPALDADPVYTITAIQNITTPPPVEALPNTPSTVQPSLQNHTKQTFTVFAPQFSLESGDVHSTYPPAGHADLPNILPHIVFTNPHLPWERGRLYTDSSTTLSGDDKKRNQIPWLALLVFDGDAELKLTDAQRSTYDATKNPEGLFSTDLTKTGPVAQDRDTQAVPMTWQQLTAQTFPRQVATTDTGGKRPSDATTPLQVIFPPAALFTDLFGQYDSGGKLMPKPCLDRYRLLAHMRNINTLGMADAGVQDRGFFSIVISHRTGPVGLAAPKYVTVHLVSLDGIPENITLPISDKRNRVAMISLYSWQYRCLPPESVNFVDTMRDLAKQSQMMLRPSDTVLKAAKGLPNARPEVAKAVLDRLLGGYSLVRYRLQTGEETVAFNRGPLTPIKIDPSKFKGAGWPAQSNFSTDYQIFDPVTGIMDISYSTAWQLGRTLAIADQAFSTALTKYRSTIHTQAWSNAKARLLAQRGLWRSKADLLGNLSATITEINKLPHQHLVGSGKGSADLIRRWHRPDHAEAPDLSLDNEELFTLYKEEVAGVGKHLSSGKRIVQRDPSAEPETLIGPYNELNEPFSAQWTIILKWILDRMYLINVPAHYLITDPSHLPHESLRFFYIDPVWVDCLIDGALSVANHLDSTSQEVRSIIKKAVNDYLSQPIDLTRPDDEQLPTQVPNCGLLMRSALIEVLPDLNVSAAYRNTKDPRLDVLRHEIMDKGTMICMFDRDGEFSSDHLQNIVFAQPPHQQCFSLGIRLTSSELQFDFRKMYNDASKIPATDPFGRLPAPDAAMTWTRGDKSKPPVFNWDNNLVHIEQLGQDLLSLLNGNVVGFHDTVVGSAMLAMELNLPIYRLTLPPWGTNSKTSATVKRPLRQLYMGTTHYRKGLSASRRGNSYRPPPPHSNVKPVTISSVGSSKRPAPRWPRDPGPHIPVPRLPPSFDQAPALQDGQSWFRYEAFPSGLPNRGSFIPTVNKIPQVDIVIKIKQVPVPSPNDVMYLKRVQVEFPINNSSGQKVSAPAAANTPGTATLTDAYENTGATLLGNKRMLLSNKVDTTGKKLTVTLQAIPTVGFMPIGAAQDLSFQLSLIKVDASVGTMDLICTEFYRIVHTLDNGHVVTLERSVSRKIGIPKVAASPPKLK</sequence>
<evidence type="ECO:0000256" key="1">
    <source>
        <dbReference type="SAM" id="MobiDB-lite"/>
    </source>
</evidence>
<gene>
    <name evidence="2" type="ORF">LTR25_007265</name>
</gene>
<dbReference type="EMBL" id="JAXLQG010000013">
    <property type="protein sequence ID" value="KAK5533399.1"/>
    <property type="molecule type" value="Genomic_DNA"/>
</dbReference>
<keyword evidence="3" id="KW-1185">Reference proteome</keyword>
<evidence type="ECO:0000313" key="2">
    <source>
        <dbReference type="EMBL" id="KAK5533399.1"/>
    </source>
</evidence>
<reference evidence="2 3" key="1">
    <citation type="submission" date="2023-06" db="EMBL/GenBank/DDBJ databases">
        <title>Black Yeasts Isolated from many extreme environments.</title>
        <authorList>
            <person name="Coleine C."/>
            <person name="Stajich J.E."/>
            <person name="Selbmann L."/>
        </authorList>
    </citation>
    <scope>NUCLEOTIDE SEQUENCE [LARGE SCALE GENOMIC DNA]</scope>
    <source>
        <strain evidence="2 3">CCFEE 5887</strain>
    </source>
</reference>
<evidence type="ECO:0000313" key="3">
    <source>
        <dbReference type="Proteomes" id="UP001345827"/>
    </source>
</evidence>
<feature type="region of interest" description="Disordered" evidence="1">
    <location>
        <begin position="1004"/>
        <end position="1048"/>
    </location>
</feature>
<name>A0AAV9Q5G5_9PEZI</name>
<comment type="caution">
    <text evidence="2">The sequence shown here is derived from an EMBL/GenBank/DDBJ whole genome shotgun (WGS) entry which is preliminary data.</text>
</comment>
<dbReference type="AlphaFoldDB" id="A0AAV9Q5G5"/>
<organism evidence="2 3">
    <name type="scientific">Vermiconidia calcicola</name>
    <dbReference type="NCBI Taxonomy" id="1690605"/>
    <lineage>
        <taxon>Eukaryota</taxon>
        <taxon>Fungi</taxon>
        <taxon>Dikarya</taxon>
        <taxon>Ascomycota</taxon>
        <taxon>Pezizomycotina</taxon>
        <taxon>Dothideomycetes</taxon>
        <taxon>Dothideomycetidae</taxon>
        <taxon>Mycosphaerellales</taxon>
        <taxon>Extremaceae</taxon>
        <taxon>Vermiconidia</taxon>
    </lineage>
</organism>